<name>A0A7J0EPC6_9ERIC</name>
<dbReference type="EMBL" id="BJWL01000005">
    <property type="protein sequence ID" value="GFY87849.1"/>
    <property type="molecule type" value="Genomic_DNA"/>
</dbReference>
<keyword evidence="2" id="KW-1185">Reference proteome</keyword>
<evidence type="ECO:0000313" key="1">
    <source>
        <dbReference type="EMBL" id="GFY87849.1"/>
    </source>
</evidence>
<sequence length="95" mass="9898">MATEGLKYGGGAAMARRVEEWLVAGGEWRSGEVASVMRRGQDGLAMVRLVVVMRKVGNGLAMAGKVQEWLALVVVGGTAGGVLGDGSVGEVYLYE</sequence>
<protein>
    <submittedName>
        <fullName evidence="1">Uncharacterized protein</fullName>
    </submittedName>
</protein>
<comment type="caution">
    <text evidence="1">The sequence shown here is derived from an EMBL/GenBank/DDBJ whole genome shotgun (WGS) entry which is preliminary data.</text>
</comment>
<dbReference type="AlphaFoldDB" id="A0A7J0EPC6"/>
<reference evidence="1 2" key="1">
    <citation type="submission" date="2019-07" db="EMBL/GenBank/DDBJ databases">
        <title>De Novo Assembly of kiwifruit Actinidia rufa.</title>
        <authorList>
            <person name="Sugita-Konishi S."/>
            <person name="Sato K."/>
            <person name="Mori E."/>
            <person name="Abe Y."/>
            <person name="Kisaki G."/>
            <person name="Hamano K."/>
            <person name="Suezawa K."/>
            <person name="Otani M."/>
            <person name="Fukuda T."/>
            <person name="Manabe T."/>
            <person name="Gomi K."/>
            <person name="Tabuchi M."/>
            <person name="Akimitsu K."/>
            <person name="Kataoka I."/>
        </authorList>
    </citation>
    <scope>NUCLEOTIDE SEQUENCE [LARGE SCALE GENOMIC DNA]</scope>
    <source>
        <strain evidence="2">cv. Fuchu</strain>
    </source>
</reference>
<organism evidence="1 2">
    <name type="scientific">Actinidia rufa</name>
    <dbReference type="NCBI Taxonomy" id="165716"/>
    <lineage>
        <taxon>Eukaryota</taxon>
        <taxon>Viridiplantae</taxon>
        <taxon>Streptophyta</taxon>
        <taxon>Embryophyta</taxon>
        <taxon>Tracheophyta</taxon>
        <taxon>Spermatophyta</taxon>
        <taxon>Magnoliopsida</taxon>
        <taxon>eudicotyledons</taxon>
        <taxon>Gunneridae</taxon>
        <taxon>Pentapetalae</taxon>
        <taxon>asterids</taxon>
        <taxon>Ericales</taxon>
        <taxon>Actinidiaceae</taxon>
        <taxon>Actinidia</taxon>
    </lineage>
</organism>
<accession>A0A7J0EPC6</accession>
<proteinExistence type="predicted"/>
<dbReference type="Proteomes" id="UP000585474">
    <property type="component" value="Unassembled WGS sequence"/>
</dbReference>
<evidence type="ECO:0000313" key="2">
    <source>
        <dbReference type="Proteomes" id="UP000585474"/>
    </source>
</evidence>
<gene>
    <name evidence="1" type="ORF">Acr_05g0014880</name>
</gene>